<dbReference type="AlphaFoldDB" id="A0A097F8H0"/>
<evidence type="ECO:0000256" key="9">
    <source>
        <dbReference type="ARBA" id="ARBA00023326"/>
    </source>
</evidence>
<dbReference type="InterPro" id="IPR011583">
    <property type="entry name" value="Chitinase_II/V-like_cat"/>
</dbReference>
<evidence type="ECO:0000313" key="15">
    <source>
        <dbReference type="EMBL" id="AIT18864.1"/>
    </source>
</evidence>
<name>A0A097F8H0_9HYPO</name>
<dbReference type="GO" id="GO:0005576">
    <property type="term" value="C:extracellular region"/>
    <property type="evidence" value="ECO:0007669"/>
    <property type="project" value="UniProtKB-SubCell"/>
</dbReference>
<dbReference type="EMBL" id="KM220965">
    <property type="protein sequence ID" value="AIT18864.1"/>
    <property type="molecule type" value="mRNA"/>
</dbReference>
<dbReference type="InterPro" id="IPR017853">
    <property type="entry name" value="GH"/>
</dbReference>
<evidence type="ECO:0000256" key="6">
    <source>
        <dbReference type="ARBA" id="ARBA00023024"/>
    </source>
</evidence>
<keyword evidence="9" id="KW-0624">Polysaccharide degradation</keyword>
<dbReference type="GO" id="GO:0000272">
    <property type="term" value="P:polysaccharide catabolic process"/>
    <property type="evidence" value="ECO:0007669"/>
    <property type="project" value="UniProtKB-KW"/>
</dbReference>
<dbReference type="InterPro" id="IPR050314">
    <property type="entry name" value="Glycosyl_Hydrlase_18"/>
</dbReference>
<keyword evidence="4" id="KW-0964">Secreted</keyword>
<comment type="subcellular location">
    <subcellularLocation>
        <location evidence="2">Secreted</location>
    </subcellularLocation>
</comment>
<evidence type="ECO:0000256" key="2">
    <source>
        <dbReference type="ARBA" id="ARBA00004613"/>
    </source>
</evidence>
<dbReference type="InterPro" id="IPR001223">
    <property type="entry name" value="Glyco_hydro18_cat"/>
</dbReference>
<gene>
    <name evidence="15" type="primary">Chi-11</name>
</gene>
<feature type="chain" id="PRO_5001930535" description="chitinase" evidence="13">
    <location>
        <begin position="30"/>
        <end position="544"/>
    </location>
</feature>
<sequence length="544" mass="58493">MSLFRASVAVLAAMQAVVGLASPAQPAGALDLEKRAGGRVNMVYWPHWATKGLSDVDANDISHIMYAFGQVLADGTVKLRNPKADVGPDPEAKDVGGKWAQLFRFKQANPHVKTILSIGGWPAEVEETWFASAASTVENRERFVKSATRLMLDGGFDGLDIDWEYPKDSSESEDHAKLLRAIRQKLNKLEESYKYRFLLTLAISPSPSPLSFASLDVDVDFWYVMAYDYINREVKTLQHNANLHPSQENPASTPFSTDQGIEWLIKDNNIAASKLVLGIPSYAQVFRSLSRPGENMEPLNFIGPRSLKAINFDDWVITCDIKAVACIGRNNVTNELASFDTAETVGTKARYVVEKGLAGTFSWDLNHDLPGKSALYVAAAQALGQLDRSLSLQDYPDSRYANIRGKAKLGTPSAASASNVVSSTATDSTSAGVPTYSSSAVGSSKQWGNKTTPAHSPPSSSPVSTVASSASDKTNTHASNHAATSGDAAHNLPRYMIPAINADGMVTMTVFAIIVKQITVACLDKVNCAGPSVVVLTESAFATV</sequence>
<dbReference type="PROSITE" id="PS51910">
    <property type="entry name" value="GH18_2"/>
    <property type="match status" value="1"/>
</dbReference>
<dbReference type="SMART" id="SM00636">
    <property type="entry name" value="Glyco_18"/>
    <property type="match status" value="1"/>
</dbReference>
<dbReference type="GO" id="GO:0008843">
    <property type="term" value="F:endochitinase activity"/>
    <property type="evidence" value="ECO:0007669"/>
    <property type="project" value="UniProtKB-EC"/>
</dbReference>
<reference evidence="15" key="1">
    <citation type="submission" date="2014-07" db="EMBL/GenBank/DDBJ databases">
        <authorList>
            <person name="Agrawal Y."/>
            <person name="Khatri I."/>
            <person name="Subramanian S."/>
            <person name="Shenoy B.D."/>
        </authorList>
    </citation>
    <scope>NUCLEOTIDE SEQUENCE</scope>
    <source>
        <strain evidence="15">CO18</strain>
    </source>
</reference>
<evidence type="ECO:0000256" key="4">
    <source>
        <dbReference type="ARBA" id="ARBA00022525"/>
    </source>
</evidence>
<feature type="signal peptide" evidence="13">
    <location>
        <begin position="1"/>
        <end position="29"/>
    </location>
</feature>
<evidence type="ECO:0000256" key="11">
    <source>
        <dbReference type="RuleBase" id="RU004453"/>
    </source>
</evidence>
<dbReference type="GO" id="GO:0006032">
    <property type="term" value="P:chitin catabolic process"/>
    <property type="evidence" value="ECO:0007669"/>
    <property type="project" value="UniProtKB-KW"/>
</dbReference>
<keyword evidence="13" id="KW-0732">Signal</keyword>
<comment type="catalytic activity">
    <reaction evidence="1">
        <text>Random endo-hydrolysis of N-acetyl-beta-D-glucosaminide (1-&gt;4)-beta-linkages in chitin and chitodextrins.</text>
        <dbReference type="EC" id="3.2.1.14"/>
    </reaction>
</comment>
<feature type="region of interest" description="Disordered" evidence="12">
    <location>
        <begin position="414"/>
        <end position="486"/>
    </location>
</feature>
<evidence type="ECO:0000256" key="3">
    <source>
        <dbReference type="ARBA" id="ARBA00012729"/>
    </source>
</evidence>
<feature type="compositionally biased region" description="Low complexity" evidence="12">
    <location>
        <begin position="414"/>
        <end position="433"/>
    </location>
</feature>
<evidence type="ECO:0000256" key="13">
    <source>
        <dbReference type="SAM" id="SignalP"/>
    </source>
</evidence>
<feature type="compositionally biased region" description="Polar residues" evidence="12">
    <location>
        <begin position="472"/>
        <end position="483"/>
    </location>
</feature>
<evidence type="ECO:0000256" key="8">
    <source>
        <dbReference type="ARBA" id="ARBA00023295"/>
    </source>
</evidence>
<dbReference type="PROSITE" id="PS01095">
    <property type="entry name" value="GH18_1"/>
    <property type="match status" value="1"/>
</dbReference>
<dbReference type="GO" id="GO:0008061">
    <property type="term" value="F:chitin binding"/>
    <property type="evidence" value="ECO:0007669"/>
    <property type="project" value="InterPro"/>
</dbReference>
<proteinExistence type="evidence at transcript level"/>
<evidence type="ECO:0000256" key="5">
    <source>
        <dbReference type="ARBA" id="ARBA00022801"/>
    </source>
</evidence>
<dbReference type="PANTHER" id="PTHR11177:SF317">
    <property type="entry name" value="CHITINASE 12-RELATED"/>
    <property type="match status" value="1"/>
</dbReference>
<comment type="similarity">
    <text evidence="11">Belongs to the glycosyl hydrolase 18 family.</text>
</comment>
<keyword evidence="7" id="KW-0119">Carbohydrate metabolism</keyword>
<keyword evidence="5 10" id="KW-0378">Hydrolase</keyword>
<evidence type="ECO:0000259" key="14">
    <source>
        <dbReference type="PROSITE" id="PS51910"/>
    </source>
</evidence>
<feature type="domain" description="GH18" evidence="14">
    <location>
        <begin position="39"/>
        <end position="386"/>
    </location>
</feature>
<dbReference type="InterPro" id="IPR001579">
    <property type="entry name" value="Glyco_hydro_18_chit_AS"/>
</dbReference>
<accession>A0A097F8H0</accession>
<keyword evidence="6" id="KW-0146">Chitin degradation</keyword>
<dbReference type="EC" id="3.2.1.14" evidence="3"/>
<feature type="compositionally biased region" description="Low complexity" evidence="12">
    <location>
        <begin position="461"/>
        <end position="471"/>
    </location>
</feature>
<feature type="non-terminal residue" evidence="15">
    <location>
        <position position="544"/>
    </location>
</feature>
<dbReference type="Pfam" id="PF00704">
    <property type="entry name" value="Glyco_hydro_18"/>
    <property type="match status" value="1"/>
</dbReference>
<dbReference type="PANTHER" id="PTHR11177">
    <property type="entry name" value="CHITINASE"/>
    <property type="match status" value="1"/>
</dbReference>
<evidence type="ECO:0000256" key="12">
    <source>
        <dbReference type="SAM" id="MobiDB-lite"/>
    </source>
</evidence>
<evidence type="ECO:0000256" key="7">
    <source>
        <dbReference type="ARBA" id="ARBA00023277"/>
    </source>
</evidence>
<dbReference type="Gene3D" id="3.20.20.80">
    <property type="entry name" value="Glycosidases"/>
    <property type="match status" value="2"/>
</dbReference>
<protein>
    <recommendedName>
        <fullName evidence="3">chitinase</fullName>
        <ecNumber evidence="3">3.2.1.14</ecNumber>
    </recommendedName>
</protein>
<keyword evidence="8 10" id="KW-0326">Glycosidase</keyword>
<organism evidence="15">
    <name type="scientific">Ophiocordyceps sinensis</name>
    <dbReference type="NCBI Taxonomy" id="72228"/>
    <lineage>
        <taxon>Eukaryota</taxon>
        <taxon>Fungi</taxon>
        <taxon>Dikarya</taxon>
        <taxon>Ascomycota</taxon>
        <taxon>Pezizomycotina</taxon>
        <taxon>Sordariomycetes</taxon>
        <taxon>Hypocreomycetidae</taxon>
        <taxon>Hypocreales</taxon>
        <taxon>Ophiocordycipitaceae</taxon>
        <taxon>Ophiocordyceps</taxon>
    </lineage>
</organism>
<evidence type="ECO:0000256" key="1">
    <source>
        <dbReference type="ARBA" id="ARBA00000822"/>
    </source>
</evidence>
<feature type="compositionally biased region" description="Polar residues" evidence="12">
    <location>
        <begin position="435"/>
        <end position="450"/>
    </location>
</feature>
<dbReference type="SUPFAM" id="SSF51445">
    <property type="entry name" value="(Trans)glycosidases"/>
    <property type="match status" value="1"/>
</dbReference>
<evidence type="ECO:0000256" key="10">
    <source>
        <dbReference type="RuleBase" id="RU000489"/>
    </source>
</evidence>